<feature type="chain" id="PRO_5009113801" evidence="1">
    <location>
        <begin position="17"/>
        <end position="773"/>
    </location>
</feature>
<protein>
    <submittedName>
        <fullName evidence="2">Uncharacterized protein</fullName>
    </submittedName>
</protein>
<dbReference type="EMBL" id="CALQ01000983">
    <property type="protein sequence ID" value="CCM15992.1"/>
    <property type="molecule type" value="Genomic_DNA"/>
</dbReference>
<evidence type="ECO:0000256" key="1">
    <source>
        <dbReference type="SAM" id="SignalP"/>
    </source>
</evidence>
<evidence type="ECO:0000313" key="2">
    <source>
        <dbReference type="EMBL" id="CCM15992.1"/>
    </source>
</evidence>
<sequence length="773" mass="81752">MRDLTITFCLFPLGVGDTDVAVDGEAPLLLTASASINLLTTTLSSPVIDVACGTALCGTATCVEGKNCGLSAKQMRPQQRQITLSASPSSGVPYYNYNTTPVEAVVNLTAAAASGSSAATVSTHYTVAKYLSELQRGAALTRFAATKNQSSVAEATARPSGVKGFLEPSAGYVECRGARRCYYVYPVEDGRYAAAVTLPAAVWRRLGGGGDGAAYAEWLVHTALRSSVVSVTRVMTGDSTTACVAPPSLHTRLLVSPHDVQRSMESQVRLLAKVVAEGTAQPRVLAERDMALRRMCREQPSPLRTRPHLWRRMEQLLRAATSSTDAASLRGVMPTVGLPSTDTRYVLAASAVWYRGNPLYSSSSPIGAACRSTQVSQLLRSAGLSAVLEELNCAAEAAIKGRRGVGSMAYATAEDAMIRVTAVCLVTREPNESKGGAGTGRRVSGYVSEPIGITSAAQSLVDPSRITSTAVLPLISLAFTSPSGWTVALLLRGMRTPFLGSPLSSIFSSVQLLVEEHFESIGFVNLVHEATAAMRTAWRRPVTLLSPLTAQLEASVRDIRVGRRCAVAAAAGTPTRTGDVLLYYFNHDAAVARQRVAVASTSCSSPPSFPSCASQCGKVADGATPGVLHPRCTLGEGEAFGLDGPQTVHGGGAAVEAVLHAAARYAQLAMRVRCYCYRGTRAKSRQVGGCGPFPYSLYAQRRCQTLHSVLSGKHVTRVVHAVPHCTTPGGGDPGRAPEYAVTYVVVVLETKKTPVVAHDEYRAFASWLLCKYC</sequence>
<accession>A0A1E1IXG4</accession>
<proteinExistence type="predicted"/>
<name>A0A1E1IXG4_LEIGU</name>
<dbReference type="AlphaFoldDB" id="A0A1E1IXG4"/>
<gene>
    <name evidence="2" type="primary">LgM4147LRVhigh.24.01170.00550</name>
    <name evidence="2" type="ORF">BN36_2435050</name>
</gene>
<reference evidence="2" key="1">
    <citation type="submission" date="2012-08" db="EMBL/GenBank/DDBJ databases">
        <title>Comparative genomics of metastatic and non-metastatic Leishmania guyanensis provides insights into polygenic factors involved in Leishmania RNA virus infection.</title>
        <authorList>
            <person name="Smith D."/>
            <person name="Hertz-Fowler C."/>
            <person name="Martin R."/>
            <person name="Dickens N."/>
            <person name="Fasel N."/>
            <person name="Falquet L."/>
            <person name="Beverley S."/>
            <person name="Zangger H."/>
            <person name="Calderon-Copete S."/>
            <person name="Mottram J."/>
            <person name="Xenarios I."/>
        </authorList>
    </citation>
    <scope>NUCLEOTIDE SEQUENCE</scope>
    <source>
        <strain evidence="2">MHOM/BR/75/M4147/SSU:IR2SAT-LUC</strain>
    </source>
</reference>
<organism evidence="2">
    <name type="scientific">Leishmania guyanensis</name>
    <dbReference type="NCBI Taxonomy" id="5670"/>
    <lineage>
        <taxon>Eukaryota</taxon>
        <taxon>Discoba</taxon>
        <taxon>Euglenozoa</taxon>
        <taxon>Kinetoplastea</taxon>
        <taxon>Metakinetoplastina</taxon>
        <taxon>Trypanosomatida</taxon>
        <taxon>Trypanosomatidae</taxon>
        <taxon>Leishmaniinae</taxon>
        <taxon>Leishmania</taxon>
        <taxon>Leishmania guyanensis species complex</taxon>
    </lineage>
</organism>
<feature type="signal peptide" evidence="1">
    <location>
        <begin position="1"/>
        <end position="16"/>
    </location>
</feature>
<keyword evidence="1" id="KW-0732">Signal</keyword>